<feature type="domain" description="Fungal-type protein kinase" evidence="1">
    <location>
        <begin position="341"/>
        <end position="411"/>
    </location>
</feature>
<dbReference type="InterPro" id="IPR011009">
    <property type="entry name" value="Kinase-like_dom_sf"/>
</dbReference>
<dbReference type="Pfam" id="PF17667">
    <property type="entry name" value="Pkinase_fungal"/>
    <property type="match status" value="1"/>
</dbReference>
<proteinExistence type="predicted"/>
<dbReference type="AlphaFoldDB" id="A0A371D9P7"/>
<organism evidence="2 3">
    <name type="scientific">Lentinus brumalis</name>
    <dbReference type="NCBI Taxonomy" id="2498619"/>
    <lineage>
        <taxon>Eukaryota</taxon>
        <taxon>Fungi</taxon>
        <taxon>Dikarya</taxon>
        <taxon>Basidiomycota</taxon>
        <taxon>Agaricomycotina</taxon>
        <taxon>Agaricomycetes</taxon>
        <taxon>Polyporales</taxon>
        <taxon>Polyporaceae</taxon>
        <taxon>Lentinus</taxon>
    </lineage>
</organism>
<accession>A0A371D9P7</accession>
<dbReference type="SUPFAM" id="SSF56112">
    <property type="entry name" value="Protein kinase-like (PK-like)"/>
    <property type="match status" value="1"/>
</dbReference>
<dbReference type="InterPro" id="IPR040976">
    <property type="entry name" value="Pkinase_fungal"/>
</dbReference>
<protein>
    <recommendedName>
        <fullName evidence="1">Fungal-type protein kinase domain-containing protein</fullName>
    </recommendedName>
</protein>
<dbReference type="EMBL" id="KZ857406">
    <property type="protein sequence ID" value="RDX49256.1"/>
    <property type="molecule type" value="Genomic_DNA"/>
</dbReference>
<evidence type="ECO:0000259" key="1">
    <source>
        <dbReference type="Pfam" id="PF17667"/>
    </source>
</evidence>
<name>A0A371D9P7_9APHY</name>
<gene>
    <name evidence="2" type="ORF">OH76DRAFT_1483218</name>
</gene>
<dbReference type="OrthoDB" id="5592585at2759"/>
<reference evidence="2 3" key="1">
    <citation type="journal article" date="2018" name="Biotechnol. Biofuels">
        <title>Integrative visual omics of the white-rot fungus Polyporus brumalis exposes the biotechnological potential of its oxidative enzymes for delignifying raw plant biomass.</title>
        <authorList>
            <person name="Miyauchi S."/>
            <person name="Rancon A."/>
            <person name="Drula E."/>
            <person name="Hage H."/>
            <person name="Chaduli D."/>
            <person name="Favel A."/>
            <person name="Grisel S."/>
            <person name="Henrissat B."/>
            <person name="Herpoel-Gimbert I."/>
            <person name="Ruiz-Duenas F.J."/>
            <person name="Chevret D."/>
            <person name="Hainaut M."/>
            <person name="Lin J."/>
            <person name="Wang M."/>
            <person name="Pangilinan J."/>
            <person name="Lipzen A."/>
            <person name="Lesage-Meessen L."/>
            <person name="Navarro D."/>
            <person name="Riley R."/>
            <person name="Grigoriev I.V."/>
            <person name="Zhou S."/>
            <person name="Raouche S."/>
            <person name="Rosso M.N."/>
        </authorList>
    </citation>
    <scope>NUCLEOTIDE SEQUENCE [LARGE SCALE GENOMIC DNA]</scope>
    <source>
        <strain evidence="2 3">BRFM 1820</strain>
    </source>
</reference>
<keyword evidence="3" id="KW-1185">Reference proteome</keyword>
<sequence length="599" mass="66273">MMFDGEFCTAPRVFADRYLPGPLPPSRPTTATALGDRADYELLSAISDAGFCPGHQFVEAPATPTRGHPRAKTAAEAYYLIKAATTPHIDSLSASLIELSVLIYDTYPYADNPIRQDADPNGHGISSREQSIREEVVSYARELIVLDSRIHHFVLVFLGNSAFFARVDRTRIEATTKIALDNPLAPICGLLWRFAHSSPDARGRDTTVAVIEHDSELGRTMQARAAAPLSPDGVDDHERGLFKASLDPCATWLQLEIHDERALQHRTFLVGKPITGAKDLLRRGYIALDASNTDGPFVFLNDIWRAGFEQEGALLKILNANNVPYVPTVLYHGDVPGQTAEFQDLQHYRLVVKEIGVPLEEFENGRQLFHALWCCITAHEQAHALGIMHREIHPGNILLHKTPTGDWVGLLNGWTGADVGIRSMVRVPQNENAWRFGSVRSLMDSGYTTMLPDVMESFVHIILYLSVCFLPTSFDNHDEAAMFLREFFDGYNMCAEGYRCGVSKVGAVHDGHIDITCYIDTPGPRRILQILQPPIENAAGGQQHPADAIMAILLSWLQSYSASQGTELQTHGPMADLLRSHLLTAAWPETDKGPDVRLA</sequence>
<dbReference type="Proteomes" id="UP000256964">
    <property type="component" value="Unassembled WGS sequence"/>
</dbReference>
<evidence type="ECO:0000313" key="3">
    <source>
        <dbReference type="Proteomes" id="UP000256964"/>
    </source>
</evidence>
<evidence type="ECO:0000313" key="2">
    <source>
        <dbReference type="EMBL" id="RDX49256.1"/>
    </source>
</evidence>